<evidence type="ECO:0000256" key="6">
    <source>
        <dbReference type="ARBA" id="ARBA00022824"/>
    </source>
</evidence>
<evidence type="ECO:0000256" key="5">
    <source>
        <dbReference type="ARBA" id="ARBA00022729"/>
    </source>
</evidence>
<accession>A0AAN6TWX4</accession>
<dbReference type="GO" id="GO:0006078">
    <property type="term" value="P:(1-&gt;6)-beta-D-glucan biosynthetic process"/>
    <property type="evidence" value="ECO:0007669"/>
    <property type="project" value="TreeGrafter"/>
</dbReference>
<evidence type="ECO:0000256" key="3">
    <source>
        <dbReference type="ARBA" id="ARBA00022089"/>
    </source>
</evidence>
<dbReference type="AlphaFoldDB" id="A0AAN6TWX4"/>
<dbReference type="PANTHER" id="PTHR28285">
    <property type="entry name" value="PROTEIN BIG1"/>
    <property type="match status" value="1"/>
</dbReference>
<evidence type="ECO:0000256" key="1">
    <source>
        <dbReference type="ARBA" id="ARBA00004115"/>
    </source>
</evidence>
<protein>
    <recommendedName>
        <fullName evidence="3">Protein BIG1</fullName>
    </recommendedName>
</protein>
<keyword evidence="7 10" id="KW-1133">Transmembrane helix</keyword>
<keyword evidence="8 10" id="KW-0472">Membrane</keyword>
<dbReference type="InterPro" id="IPR046756">
    <property type="entry name" value="VAS1/VOA1_TM"/>
</dbReference>
<dbReference type="RefSeq" id="XP_062646018.1">
    <property type="nucleotide sequence ID" value="XM_062793213.1"/>
</dbReference>
<keyword evidence="4 10" id="KW-0812">Transmembrane</keyword>
<evidence type="ECO:0000313" key="13">
    <source>
        <dbReference type="Proteomes" id="UP001302602"/>
    </source>
</evidence>
<evidence type="ECO:0000259" key="11">
    <source>
        <dbReference type="Pfam" id="PF20520"/>
    </source>
</evidence>
<proteinExistence type="inferred from homology"/>
<keyword evidence="6" id="KW-0256">Endoplasmic reticulum</keyword>
<feature type="domain" description="V-type proton ATPase subunit S1/VOA1 transmembrane" evidence="11">
    <location>
        <begin position="228"/>
        <end position="267"/>
    </location>
</feature>
<keyword evidence="13" id="KW-1185">Reference proteome</keyword>
<dbReference type="GeneID" id="87829982"/>
<organism evidence="12 13">
    <name type="scientific">Parathielavia appendiculata</name>
    <dbReference type="NCBI Taxonomy" id="2587402"/>
    <lineage>
        <taxon>Eukaryota</taxon>
        <taxon>Fungi</taxon>
        <taxon>Dikarya</taxon>
        <taxon>Ascomycota</taxon>
        <taxon>Pezizomycotina</taxon>
        <taxon>Sordariomycetes</taxon>
        <taxon>Sordariomycetidae</taxon>
        <taxon>Sordariales</taxon>
        <taxon>Chaetomiaceae</taxon>
        <taxon>Parathielavia</taxon>
    </lineage>
</organism>
<dbReference type="Proteomes" id="UP001302602">
    <property type="component" value="Unassembled WGS sequence"/>
</dbReference>
<comment type="similarity">
    <text evidence="2">Belongs to the BIG1 family.</text>
</comment>
<dbReference type="PANTHER" id="PTHR28285:SF1">
    <property type="entry name" value="PROTEIN BIG1"/>
    <property type="match status" value="1"/>
</dbReference>
<gene>
    <name evidence="12" type="ORF">N657DRAFT_646929</name>
</gene>
<keyword evidence="9" id="KW-0961">Cell wall biogenesis/degradation</keyword>
<evidence type="ECO:0000256" key="7">
    <source>
        <dbReference type="ARBA" id="ARBA00022989"/>
    </source>
</evidence>
<dbReference type="GO" id="GO:0009272">
    <property type="term" value="P:fungal-type cell wall biogenesis"/>
    <property type="evidence" value="ECO:0007669"/>
    <property type="project" value="TreeGrafter"/>
</dbReference>
<dbReference type="Pfam" id="PF20520">
    <property type="entry name" value="Ac45-VOA1_TM"/>
    <property type="match status" value="1"/>
</dbReference>
<evidence type="ECO:0000256" key="2">
    <source>
        <dbReference type="ARBA" id="ARBA00008203"/>
    </source>
</evidence>
<comment type="caution">
    <text evidence="12">The sequence shown here is derived from an EMBL/GenBank/DDBJ whole genome shotgun (WGS) entry which is preliminary data.</text>
</comment>
<feature type="transmembrane region" description="Helical" evidence="10">
    <location>
        <begin position="229"/>
        <end position="252"/>
    </location>
</feature>
<keyword evidence="5" id="KW-0732">Signal</keyword>
<evidence type="ECO:0000256" key="8">
    <source>
        <dbReference type="ARBA" id="ARBA00023136"/>
    </source>
</evidence>
<dbReference type="InterPro" id="IPR037654">
    <property type="entry name" value="Big1"/>
</dbReference>
<name>A0AAN6TWX4_9PEZI</name>
<dbReference type="EMBL" id="MU853231">
    <property type="protein sequence ID" value="KAK4122247.1"/>
    <property type="molecule type" value="Genomic_DNA"/>
</dbReference>
<sequence length="278" mass="30414">MKLPSTAAVLAYAFSQAQAFSDSSPFILFSTAKLPQQPPTIQLQTSSKVLETAKSLLAACPTRRYILVSQPNMHAADLGPDDDCRMPNLCRAVRGMDRAHSWAVAEVIGQVSGKPLGEYVSSTCGADKVVVERVELAHLPAVLEGGEKRRGEVLGDNDYELGKLLDMLDGEDYTVMVFSDPNEFKAYEPEFAEPVHIDMKRWAEEEAGEGGKKKLNSTDNLPLFEKYQFFTPGIFMSFIVLVILLSILGVGLKALASLEVSYGAFDKDMGPAAQKKQM</sequence>
<reference evidence="12" key="1">
    <citation type="journal article" date="2023" name="Mol. Phylogenet. Evol.">
        <title>Genome-scale phylogeny and comparative genomics of the fungal order Sordariales.</title>
        <authorList>
            <person name="Hensen N."/>
            <person name="Bonometti L."/>
            <person name="Westerberg I."/>
            <person name="Brannstrom I.O."/>
            <person name="Guillou S."/>
            <person name="Cros-Aarteil S."/>
            <person name="Calhoun S."/>
            <person name="Haridas S."/>
            <person name="Kuo A."/>
            <person name="Mondo S."/>
            <person name="Pangilinan J."/>
            <person name="Riley R."/>
            <person name="LaButti K."/>
            <person name="Andreopoulos B."/>
            <person name="Lipzen A."/>
            <person name="Chen C."/>
            <person name="Yan M."/>
            <person name="Daum C."/>
            <person name="Ng V."/>
            <person name="Clum A."/>
            <person name="Steindorff A."/>
            <person name="Ohm R.A."/>
            <person name="Martin F."/>
            <person name="Silar P."/>
            <person name="Natvig D.O."/>
            <person name="Lalanne C."/>
            <person name="Gautier V."/>
            <person name="Ament-Velasquez S.L."/>
            <person name="Kruys A."/>
            <person name="Hutchinson M.I."/>
            <person name="Powell A.J."/>
            <person name="Barry K."/>
            <person name="Miller A.N."/>
            <person name="Grigoriev I.V."/>
            <person name="Debuchy R."/>
            <person name="Gladieux P."/>
            <person name="Hiltunen Thoren M."/>
            <person name="Johannesson H."/>
        </authorList>
    </citation>
    <scope>NUCLEOTIDE SEQUENCE</scope>
    <source>
        <strain evidence="12">CBS 731.68</strain>
    </source>
</reference>
<comment type="subcellular location">
    <subcellularLocation>
        <location evidence="1">Endoplasmic reticulum membrane</location>
        <topology evidence="1">Single-pass type I membrane protein</topology>
    </subcellularLocation>
</comment>
<evidence type="ECO:0000256" key="9">
    <source>
        <dbReference type="ARBA" id="ARBA00023316"/>
    </source>
</evidence>
<dbReference type="GO" id="GO:0071555">
    <property type="term" value="P:cell wall organization"/>
    <property type="evidence" value="ECO:0007669"/>
    <property type="project" value="UniProtKB-KW"/>
</dbReference>
<evidence type="ECO:0000256" key="4">
    <source>
        <dbReference type="ARBA" id="ARBA00022692"/>
    </source>
</evidence>
<evidence type="ECO:0000313" key="12">
    <source>
        <dbReference type="EMBL" id="KAK4122247.1"/>
    </source>
</evidence>
<reference evidence="12" key="2">
    <citation type="submission" date="2023-05" db="EMBL/GenBank/DDBJ databases">
        <authorList>
            <consortium name="Lawrence Berkeley National Laboratory"/>
            <person name="Steindorff A."/>
            <person name="Hensen N."/>
            <person name="Bonometti L."/>
            <person name="Westerberg I."/>
            <person name="Brannstrom I.O."/>
            <person name="Guillou S."/>
            <person name="Cros-Aarteil S."/>
            <person name="Calhoun S."/>
            <person name="Haridas S."/>
            <person name="Kuo A."/>
            <person name="Mondo S."/>
            <person name="Pangilinan J."/>
            <person name="Riley R."/>
            <person name="Labutti K."/>
            <person name="Andreopoulos B."/>
            <person name="Lipzen A."/>
            <person name="Chen C."/>
            <person name="Yanf M."/>
            <person name="Daum C."/>
            <person name="Ng V."/>
            <person name="Clum A."/>
            <person name="Ohm R."/>
            <person name="Martin F."/>
            <person name="Silar P."/>
            <person name="Natvig D."/>
            <person name="Lalanne C."/>
            <person name="Gautier V."/>
            <person name="Ament-Velasquez S.L."/>
            <person name="Kruys A."/>
            <person name="Hutchinson M.I."/>
            <person name="Powell A.J."/>
            <person name="Barry K."/>
            <person name="Miller A.N."/>
            <person name="Grigoriev I.V."/>
            <person name="Debuchy R."/>
            <person name="Gladieux P."/>
            <person name="Thoren M.H."/>
            <person name="Johannesson H."/>
        </authorList>
    </citation>
    <scope>NUCLEOTIDE SEQUENCE</scope>
    <source>
        <strain evidence="12">CBS 731.68</strain>
    </source>
</reference>
<evidence type="ECO:0000256" key="10">
    <source>
        <dbReference type="SAM" id="Phobius"/>
    </source>
</evidence>
<dbReference type="GO" id="GO:0005789">
    <property type="term" value="C:endoplasmic reticulum membrane"/>
    <property type="evidence" value="ECO:0007669"/>
    <property type="project" value="UniProtKB-SubCell"/>
</dbReference>